<evidence type="ECO:0000256" key="2">
    <source>
        <dbReference type="ARBA" id="ARBA00007293"/>
    </source>
</evidence>
<sequence length="130" mass="15406">MLIVSEWWRIKRQQPDKVPIIIERYDTERNLPILDHCKYLVPSHITVADVMQIIRRRLHLHPDQAFFLLINEKSMVSITMTVGQLYEMEQEKDGFLYIVYASQPALEDQCRRTCKNCCALETNVKMLEPI</sequence>
<dbReference type="InterPro" id="IPR004241">
    <property type="entry name" value="Atg8-like"/>
</dbReference>
<comment type="similarity">
    <text evidence="2 9">Belongs to the ATG8 family.</text>
</comment>
<evidence type="ECO:0000256" key="6">
    <source>
        <dbReference type="ARBA" id="ARBA00023288"/>
    </source>
</evidence>
<dbReference type="GO" id="GO:0016236">
    <property type="term" value="P:macroautophagy"/>
    <property type="evidence" value="ECO:0007669"/>
    <property type="project" value="UniProtKB-ARBA"/>
</dbReference>
<dbReference type="GO" id="GO:0005776">
    <property type="term" value="C:autophagosome"/>
    <property type="evidence" value="ECO:0007669"/>
    <property type="project" value="UniProtKB-SubCell"/>
</dbReference>
<dbReference type="GO" id="GO:0012505">
    <property type="term" value="C:endomembrane system"/>
    <property type="evidence" value="ECO:0007669"/>
    <property type="project" value="UniProtKB-SubCell"/>
</dbReference>
<dbReference type="GO" id="GO:0031410">
    <property type="term" value="C:cytoplasmic vesicle"/>
    <property type="evidence" value="ECO:0007669"/>
    <property type="project" value="UniProtKB-KW"/>
</dbReference>
<keyword evidence="7" id="KW-0968">Cytoplasmic vesicle</keyword>
<reference evidence="11" key="1">
    <citation type="submission" date="2022-11" db="UniProtKB">
        <authorList>
            <consortium name="WormBaseParasite"/>
        </authorList>
    </citation>
    <scope>IDENTIFICATION</scope>
</reference>
<keyword evidence="3" id="KW-0963">Cytoplasm</keyword>
<proteinExistence type="inferred from homology"/>
<evidence type="ECO:0000256" key="8">
    <source>
        <dbReference type="ARBA" id="ARBA00037868"/>
    </source>
</evidence>
<accession>A0A915E5N0</accession>
<dbReference type="Proteomes" id="UP000887574">
    <property type="component" value="Unplaced"/>
</dbReference>
<evidence type="ECO:0000256" key="7">
    <source>
        <dbReference type="ARBA" id="ARBA00023329"/>
    </source>
</evidence>
<evidence type="ECO:0000313" key="10">
    <source>
        <dbReference type="Proteomes" id="UP000887574"/>
    </source>
</evidence>
<keyword evidence="10" id="KW-1185">Reference proteome</keyword>
<evidence type="ECO:0000256" key="4">
    <source>
        <dbReference type="ARBA" id="ARBA00023006"/>
    </source>
</evidence>
<evidence type="ECO:0000256" key="5">
    <source>
        <dbReference type="ARBA" id="ARBA00023136"/>
    </source>
</evidence>
<dbReference type="AlphaFoldDB" id="A0A915E5N0"/>
<dbReference type="GO" id="GO:0006950">
    <property type="term" value="P:response to stress"/>
    <property type="evidence" value="ECO:0007669"/>
    <property type="project" value="UniProtKB-ARBA"/>
</dbReference>
<keyword evidence="4 9" id="KW-0072">Autophagy</keyword>
<organism evidence="10 11">
    <name type="scientific">Ditylenchus dipsaci</name>
    <dbReference type="NCBI Taxonomy" id="166011"/>
    <lineage>
        <taxon>Eukaryota</taxon>
        <taxon>Metazoa</taxon>
        <taxon>Ecdysozoa</taxon>
        <taxon>Nematoda</taxon>
        <taxon>Chromadorea</taxon>
        <taxon>Rhabditida</taxon>
        <taxon>Tylenchina</taxon>
        <taxon>Tylenchomorpha</taxon>
        <taxon>Sphaerularioidea</taxon>
        <taxon>Anguinidae</taxon>
        <taxon>Anguininae</taxon>
        <taxon>Ditylenchus</taxon>
    </lineage>
</organism>
<dbReference type="SUPFAM" id="SSF54236">
    <property type="entry name" value="Ubiquitin-like"/>
    <property type="match status" value="1"/>
</dbReference>
<evidence type="ECO:0000256" key="1">
    <source>
        <dbReference type="ARBA" id="ARBA00004419"/>
    </source>
</evidence>
<dbReference type="Gene3D" id="3.10.20.90">
    <property type="entry name" value="Phosphatidylinositol 3-kinase Catalytic Subunit, Chain A, domain 1"/>
    <property type="match status" value="1"/>
</dbReference>
<dbReference type="PANTHER" id="PTHR10969">
    <property type="entry name" value="MICROTUBULE-ASSOCIATED PROTEINS 1A/1B LIGHT CHAIN 3-RELATED"/>
    <property type="match status" value="1"/>
</dbReference>
<keyword evidence="5" id="KW-0472">Membrane</keyword>
<protein>
    <submittedName>
        <fullName evidence="11">Uncharacterized protein</fullName>
    </submittedName>
</protein>
<evidence type="ECO:0000313" key="11">
    <source>
        <dbReference type="WBParaSite" id="jg3099"/>
    </source>
</evidence>
<dbReference type="Pfam" id="PF02991">
    <property type="entry name" value="ATG8"/>
    <property type="match status" value="1"/>
</dbReference>
<evidence type="ECO:0000256" key="3">
    <source>
        <dbReference type="ARBA" id="ARBA00022490"/>
    </source>
</evidence>
<name>A0A915E5N0_9BILA</name>
<keyword evidence="6" id="KW-0449">Lipoprotein</keyword>
<dbReference type="FunFam" id="3.10.20.90:FF:000149">
    <property type="entry name" value="microtubule-associated proteins 1A/1B light chain 3C"/>
    <property type="match status" value="1"/>
</dbReference>
<evidence type="ECO:0000256" key="9">
    <source>
        <dbReference type="RuleBase" id="RU004384"/>
    </source>
</evidence>
<comment type="subcellular location">
    <subcellularLocation>
        <location evidence="1">Cytoplasmic vesicle</location>
        <location evidence="1">Autophagosome</location>
    </subcellularLocation>
    <subcellularLocation>
        <location evidence="8">Endomembrane system</location>
        <topology evidence="8">Lipid-anchor</topology>
    </subcellularLocation>
</comment>
<dbReference type="InterPro" id="IPR029071">
    <property type="entry name" value="Ubiquitin-like_domsf"/>
</dbReference>
<dbReference type="WBParaSite" id="jg3099">
    <property type="protein sequence ID" value="jg3099"/>
    <property type="gene ID" value="jg3099"/>
</dbReference>